<evidence type="ECO:0000256" key="2">
    <source>
        <dbReference type="ARBA" id="ARBA00022485"/>
    </source>
</evidence>
<dbReference type="SMART" id="SM00729">
    <property type="entry name" value="Elp3"/>
    <property type="match status" value="1"/>
</dbReference>
<dbReference type="SUPFAM" id="SSF102114">
    <property type="entry name" value="Radical SAM enzymes"/>
    <property type="match status" value="1"/>
</dbReference>
<organism evidence="10 11">
    <name type="scientific">Suilimivivens aceti</name>
    <dbReference type="NCBI Taxonomy" id="2981774"/>
    <lineage>
        <taxon>Bacteria</taxon>
        <taxon>Bacillati</taxon>
        <taxon>Bacillota</taxon>
        <taxon>Clostridia</taxon>
        <taxon>Lachnospirales</taxon>
        <taxon>Lachnospiraceae</taxon>
        <taxon>Suilimivivens</taxon>
    </lineage>
</organism>
<dbReference type="SFLD" id="SFLDF00295">
    <property type="entry name" value="threonylcarbamoyladenosine_tRN"/>
    <property type="match status" value="1"/>
</dbReference>
<keyword evidence="2" id="KW-0004">4Fe-4S</keyword>
<dbReference type="Gene3D" id="3.40.50.12160">
    <property type="entry name" value="Methylthiotransferase, N-terminal domain"/>
    <property type="match status" value="1"/>
</dbReference>
<evidence type="ECO:0000259" key="8">
    <source>
        <dbReference type="PROSITE" id="PS51449"/>
    </source>
</evidence>
<dbReference type="InterPro" id="IPR058240">
    <property type="entry name" value="rSAM_sf"/>
</dbReference>
<dbReference type="PROSITE" id="PS51449">
    <property type="entry name" value="MTTASE_N"/>
    <property type="match status" value="1"/>
</dbReference>
<keyword evidence="3" id="KW-0808">Transferase</keyword>
<reference evidence="10 11" key="1">
    <citation type="journal article" date="2021" name="ISME Commun">
        <title>Automated analysis of genomic sequences facilitates high-throughput and comprehensive description of bacteria.</title>
        <authorList>
            <person name="Hitch T.C.A."/>
        </authorList>
    </citation>
    <scope>NUCLEOTIDE SEQUENCE [LARGE SCALE GENOMIC DNA]</scope>
    <source>
        <strain evidence="10 11">Sanger_18</strain>
    </source>
</reference>
<dbReference type="Pfam" id="PF00919">
    <property type="entry name" value="UPF0004"/>
    <property type="match status" value="1"/>
</dbReference>
<evidence type="ECO:0000256" key="4">
    <source>
        <dbReference type="ARBA" id="ARBA00022691"/>
    </source>
</evidence>
<dbReference type="InterPro" id="IPR013848">
    <property type="entry name" value="Methylthiotransferase_N"/>
</dbReference>
<dbReference type="InterPro" id="IPR038135">
    <property type="entry name" value="Methylthiotransferase_N_sf"/>
</dbReference>
<dbReference type="SFLD" id="SFLDS00029">
    <property type="entry name" value="Radical_SAM"/>
    <property type="match status" value="1"/>
</dbReference>
<evidence type="ECO:0000256" key="6">
    <source>
        <dbReference type="ARBA" id="ARBA00023004"/>
    </source>
</evidence>
<feature type="domain" description="Radical SAM core" evidence="9">
    <location>
        <begin position="149"/>
        <end position="390"/>
    </location>
</feature>
<sequence length="457" mass="52185">MKSVALHNLGCKVNGYEMDYMQQMLQEKGYKIVPFDEKADIYIINTCTVTNIADRKSRQMLHRAKKKNPDAVVVAVGCYVQTGGEQALLDEGIDLAVGNNKKKDLIPILEEFLAAREEGTADMDKTLEGRTVIDISHTCEYESMQLKRTAEHKRAYIKIQDGCNQFCSYCIIPYARGRVRSRQMEEILEEVRTLAGNGYKEVVLTGIHISSYGLDLDGRTNVGKGEDFPCDRLLALISEIQKTEGIERIRLGSLEPRIITGKLAEGLAKMDKFCPHFHLSLQSGCDSVLERMNRKYTAGEYYERVEILRSFFEDPAITTDVIVGFPGETEEEFAETERFLEKVGFYEMHVFKYSMRQGTVAAARKDQVPEDVKAARSDRLLVLEQKQSAAYRERHLHKETSILFEEEKEIDGKRYQVGHSKEYIRAAFETEEEVSGQILKGQFTQMLKPDILLFMKM</sequence>
<evidence type="ECO:0000313" key="11">
    <source>
        <dbReference type="Proteomes" id="UP001652432"/>
    </source>
</evidence>
<dbReference type="EMBL" id="JAOQKJ010000005">
    <property type="protein sequence ID" value="MCU6744416.1"/>
    <property type="molecule type" value="Genomic_DNA"/>
</dbReference>
<accession>A0ABT2T3F4</accession>
<dbReference type="InterPro" id="IPR007197">
    <property type="entry name" value="rSAM"/>
</dbReference>
<dbReference type="PANTHER" id="PTHR43020:SF2">
    <property type="entry name" value="MITOCHONDRIAL TRNA METHYLTHIOTRANSFERASE CDK5RAP1"/>
    <property type="match status" value="1"/>
</dbReference>
<keyword evidence="11" id="KW-1185">Reference proteome</keyword>
<evidence type="ECO:0000256" key="5">
    <source>
        <dbReference type="ARBA" id="ARBA00022723"/>
    </source>
</evidence>
<evidence type="ECO:0000313" key="10">
    <source>
        <dbReference type="EMBL" id="MCU6744416.1"/>
    </source>
</evidence>
<evidence type="ECO:0000256" key="7">
    <source>
        <dbReference type="ARBA" id="ARBA00023014"/>
    </source>
</evidence>
<evidence type="ECO:0000259" key="9">
    <source>
        <dbReference type="PROSITE" id="PS51918"/>
    </source>
</evidence>
<evidence type="ECO:0000256" key="1">
    <source>
        <dbReference type="ARBA" id="ARBA00001966"/>
    </source>
</evidence>
<comment type="caution">
    <text evidence="10">The sequence shown here is derived from an EMBL/GenBank/DDBJ whole genome shotgun (WGS) entry which is preliminary data.</text>
</comment>
<dbReference type="InterPro" id="IPR020612">
    <property type="entry name" value="Methylthiotransferase_CS"/>
</dbReference>
<keyword evidence="6" id="KW-0408">Iron</keyword>
<dbReference type="Gene3D" id="3.80.30.20">
    <property type="entry name" value="tm_1862 like domain"/>
    <property type="match status" value="1"/>
</dbReference>
<dbReference type="Pfam" id="PF04055">
    <property type="entry name" value="Radical_SAM"/>
    <property type="match status" value="1"/>
</dbReference>
<evidence type="ECO:0000256" key="3">
    <source>
        <dbReference type="ARBA" id="ARBA00022679"/>
    </source>
</evidence>
<feature type="domain" description="MTTase N-terminal" evidence="8">
    <location>
        <begin position="2"/>
        <end position="114"/>
    </location>
</feature>
<keyword evidence="7" id="KW-0411">Iron-sulfur</keyword>
<dbReference type="InterPro" id="IPR023404">
    <property type="entry name" value="rSAM_horseshoe"/>
</dbReference>
<dbReference type="NCBIfam" id="TIGR00089">
    <property type="entry name" value="MiaB/RimO family radical SAM methylthiotransferase"/>
    <property type="match status" value="1"/>
</dbReference>
<keyword evidence="5" id="KW-0479">Metal-binding</keyword>
<dbReference type="PANTHER" id="PTHR43020">
    <property type="entry name" value="CDK5 REGULATORY SUBUNIT-ASSOCIATED PROTEIN 1"/>
    <property type="match status" value="1"/>
</dbReference>
<dbReference type="RefSeq" id="WP_262574468.1">
    <property type="nucleotide sequence ID" value="NZ_JAOQKJ010000005.1"/>
</dbReference>
<proteinExistence type="predicted"/>
<name>A0ABT2T3F4_9FIRM</name>
<protein>
    <submittedName>
        <fullName evidence="10">tRNA (N(6)-L-threonylcarbamoyladenosine(37)-C(2))-methylthiotransferase MtaB</fullName>
    </submittedName>
</protein>
<dbReference type="InterPro" id="IPR005839">
    <property type="entry name" value="Methylthiotransferase"/>
</dbReference>
<gene>
    <name evidence="10" type="primary">mtaB</name>
    <name evidence="10" type="ORF">OCV77_07890</name>
</gene>
<dbReference type="InterPro" id="IPR006467">
    <property type="entry name" value="MiaB-like_bact"/>
</dbReference>
<dbReference type="InterPro" id="IPR034557">
    <property type="entry name" value="ThrcA_tRNA_MEthiotransferase"/>
</dbReference>
<dbReference type="NCBIfam" id="TIGR01579">
    <property type="entry name" value="MiaB-like-C"/>
    <property type="match status" value="1"/>
</dbReference>
<comment type="cofactor">
    <cofactor evidence="1">
        <name>[4Fe-4S] cluster</name>
        <dbReference type="ChEBI" id="CHEBI:49883"/>
    </cofactor>
</comment>
<dbReference type="SFLD" id="SFLDG01082">
    <property type="entry name" value="B12-binding_domain_containing"/>
    <property type="match status" value="1"/>
</dbReference>
<dbReference type="SFLD" id="SFLDG01061">
    <property type="entry name" value="methylthiotransferase"/>
    <property type="match status" value="1"/>
</dbReference>
<dbReference type="PROSITE" id="PS51918">
    <property type="entry name" value="RADICAL_SAM"/>
    <property type="match status" value="1"/>
</dbReference>
<dbReference type="PROSITE" id="PS01278">
    <property type="entry name" value="MTTASE_RADICAL"/>
    <property type="match status" value="1"/>
</dbReference>
<dbReference type="InterPro" id="IPR006638">
    <property type="entry name" value="Elp3/MiaA/NifB-like_rSAM"/>
</dbReference>
<dbReference type="Proteomes" id="UP001652432">
    <property type="component" value="Unassembled WGS sequence"/>
</dbReference>
<keyword evidence="4" id="KW-0949">S-adenosyl-L-methionine</keyword>